<proteinExistence type="predicted"/>
<reference evidence="3 4" key="1">
    <citation type="submission" date="2024-11" db="EMBL/GenBank/DDBJ databases">
        <title>Chromosome-level genome assembly of Eucalyptus globulus Labill. provides insights into its genome evolution.</title>
        <authorList>
            <person name="Li X."/>
        </authorList>
    </citation>
    <scope>NUCLEOTIDE SEQUENCE [LARGE SCALE GENOMIC DNA]</scope>
    <source>
        <strain evidence="3">CL2024</strain>
        <tissue evidence="3">Fresh tender leaves</tissue>
    </source>
</reference>
<evidence type="ECO:0000313" key="4">
    <source>
        <dbReference type="Proteomes" id="UP001634007"/>
    </source>
</evidence>
<dbReference type="Gene3D" id="2.10.25.10">
    <property type="entry name" value="Laminin"/>
    <property type="match status" value="1"/>
</dbReference>
<evidence type="ECO:0000259" key="2">
    <source>
        <dbReference type="Pfam" id="PF07645"/>
    </source>
</evidence>
<protein>
    <recommendedName>
        <fullName evidence="2">NOTCH1 EGF-like calcium-binding domain-containing protein</fullName>
    </recommendedName>
</protein>
<evidence type="ECO:0000313" key="3">
    <source>
        <dbReference type="EMBL" id="KAL3716079.1"/>
    </source>
</evidence>
<sequence>YSKVMRFLQYSCRKGFTGNPYIKYGCEDEALLILIVIFCSDVDECKGPTDRCPRRMCVNRRGSYDSL</sequence>
<organism evidence="3 4">
    <name type="scientific">Eucalyptus globulus</name>
    <name type="common">Tasmanian blue gum</name>
    <dbReference type="NCBI Taxonomy" id="34317"/>
    <lineage>
        <taxon>Eukaryota</taxon>
        <taxon>Viridiplantae</taxon>
        <taxon>Streptophyta</taxon>
        <taxon>Embryophyta</taxon>
        <taxon>Tracheophyta</taxon>
        <taxon>Spermatophyta</taxon>
        <taxon>Magnoliopsida</taxon>
        <taxon>eudicotyledons</taxon>
        <taxon>Gunneridae</taxon>
        <taxon>Pentapetalae</taxon>
        <taxon>rosids</taxon>
        <taxon>malvids</taxon>
        <taxon>Myrtales</taxon>
        <taxon>Myrtaceae</taxon>
        <taxon>Myrtoideae</taxon>
        <taxon>Eucalypteae</taxon>
        <taxon>Eucalyptus</taxon>
    </lineage>
</organism>
<dbReference type="EMBL" id="JBJKBG010000011">
    <property type="protein sequence ID" value="KAL3716079.1"/>
    <property type="molecule type" value="Genomic_DNA"/>
</dbReference>
<feature type="domain" description="NOTCH1 EGF-like calcium-binding" evidence="2">
    <location>
        <begin position="41"/>
        <end position="65"/>
    </location>
</feature>
<dbReference type="Proteomes" id="UP001634007">
    <property type="component" value="Unassembled WGS sequence"/>
</dbReference>
<keyword evidence="1" id="KW-1015">Disulfide bond</keyword>
<dbReference type="Pfam" id="PF07645">
    <property type="entry name" value="EGF_CA"/>
    <property type="match status" value="1"/>
</dbReference>
<keyword evidence="4" id="KW-1185">Reference proteome</keyword>
<accession>A0ABD3IPE1</accession>
<dbReference type="AlphaFoldDB" id="A0ABD3IPE1"/>
<feature type="non-terminal residue" evidence="3">
    <location>
        <position position="67"/>
    </location>
</feature>
<gene>
    <name evidence="3" type="ORF">ACJRO7_007790</name>
</gene>
<name>A0ABD3IPE1_EUCGL</name>
<comment type="caution">
    <text evidence="3">The sequence shown here is derived from an EMBL/GenBank/DDBJ whole genome shotgun (WGS) entry which is preliminary data.</text>
</comment>
<feature type="non-terminal residue" evidence="3">
    <location>
        <position position="1"/>
    </location>
</feature>
<dbReference type="InterPro" id="IPR049883">
    <property type="entry name" value="NOTCH1_EGF-like"/>
</dbReference>
<evidence type="ECO:0000256" key="1">
    <source>
        <dbReference type="ARBA" id="ARBA00023157"/>
    </source>
</evidence>